<keyword evidence="3" id="KW-1003">Cell membrane</keyword>
<dbReference type="SUPFAM" id="SSF82693">
    <property type="entry name" value="Multidrug efflux transporter AcrB pore domain, PN1, PN2, PC1 and PC2 subdomains"/>
    <property type="match status" value="3"/>
</dbReference>
<dbReference type="SUPFAM" id="SSF82714">
    <property type="entry name" value="Multidrug efflux transporter AcrB TolC docking domain, DN and DC subdomains"/>
    <property type="match status" value="2"/>
</dbReference>
<dbReference type="SUPFAM" id="SSF82866">
    <property type="entry name" value="Multidrug efflux transporter AcrB transmembrane domain"/>
    <property type="match status" value="2"/>
</dbReference>
<dbReference type="InterPro" id="IPR001036">
    <property type="entry name" value="Acrflvin-R"/>
</dbReference>
<sequence>MILSDISVRRPVFAAVMSLLLVLVGAVSFLRLPVRDLPAIEPPVVSIDTTYRGANAQVVENQITQVIEDRISGIEGIDTVSSRSRDGRSDITIEFSASRDIDAAANDVRDRVAGVLNQLPEAADPPQISKVDVDAQPVLWLNVIQPDWTQMQLTDYADRVLVDRFASVNGVSRVQIGGEARQAMRVWLSRSQLVAYGLTTSDVEAALRRQNVELPAGRIEGNASNLTVRITRQFTSPAEFANLIVGRGPDGYLVRLGDVARVALEPENRYNFFRSNGKQAVGLGIVRQSGANTLQVADDVKAEIEKVKTILPAGMELAVSFDSSLFIERAINNVWQTLAEAAILVVAVIFIFLGSFRATLIPALTVPICLIATFAVLYVLGYSLNLLTLLAFVLAIGLVVDDAIVVLENIYYRIERGEPPLVAAYQGARQVGFAVVATTVVVCAVFVPLYFIAGNTGLLFRELAGAMIGAMAFSGFVALSLTPMLCSKMLRRETGHNRFTQWFDRQFDRVQRRYMGVLDKVLDRPFLVGGVAFGFVALCLFLGSTLKSELAPNEDVGYFFANVQAAEGTGYERMKSYMVDLQDKVLPKVGDGQPIRRVIVRAPGGFGATEDFASGGMTVFLVPWEDREVTTQSVMDEFQKMFAADPRIRGNASSGNTLSRGRGRPLQLVIAGNSFEELAKARDAIFKAAEGNPGIVDLDSDYKETRPQLIVDIDTTRAGDLGVQIADIGATLETMMGSRRVTTFIDRGEEYYVVLQAEDADRATPDNLANIYVRSTTTRDLIPLSNVVKLREAAQAGELGRFNKQRAITIQGNVGPGTTLGEALDYLEAVALQQPAVTAVGFKAESQQLRQTGSSLWVVLALTIVLVFLVLAAQFESWIHPGVIILTVPLAVGGGLFGLWIMGGTLNLYSQVGIVMLVGLAAKNGILIVEFANQLRDDGAEFRAAILEAAERRLRPVLMTSIATVAGAVPLMIARGAGAGSRQAIGVVIVWGVSLATLLTLFVIPVFYAALARRTKSPEFITRELEKGLKAGGAQPAE</sequence>
<keyword evidence="2" id="KW-0813">Transport</keyword>
<dbReference type="Gene3D" id="3.30.2090.10">
    <property type="entry name" value="Multidrug efflux transporter AcrB TolC docking domain, DN and DC subdomains"/>
    <property type="match status" value="2"/>
</dbReference>
<feature type="transmembrane region" description="Helical" evidence="8">
    <location>
        <begin position="954"/>
        <end position="973"/>
    </location>
</feature>
<feature type="transmembrane region" description="Helical" evidence="8">
    <location>
        <begin position="386"/>
        <end position="410"/>
    </location>
</feature>
<gene>
    <name evidence="9" type="ORF">FJQ54_16540</name>
</gene>
<evidence type="ECO:0000256" key="7">
    <source>
        <dbReference type="ARBA" id="ARBA00023136"/>
    </source>
</evidence>
<keyword evidence="10" id="KW-1185">Reference proteome</keyword>
<protein>
    <submittedName>
        <fullName evidence="9">Efflux RND transporter permease subunit</fullName>
    </submittedName>
</protein>
<feature type="transmembrane region" description="Helical" evidence="8">
    <location>
        <begin position="908"/>
        <end position="933"/>
    </location>
</feature>
<dbReference type="PANTHER" id="PTHR32063">
    <property type="match status" value="1"/>
</dbReference>
<dbReference type="Gene3D" id="3.30.70.1440">
    <property type="entry name" value="Multidrug efflux transporter AcrB pore domain"/>
    <property type="match status" value="1"/>
</dbReference>
<dbReference type="RefSeq" id="WP_140929510.1">
    <property type="nucleotide sequence ID" value="NZ_VFSU01000034.1"/>
</dbReference>
<evidence type="ECO:0000256" key="3">
    <source>
        <dbReference type="ARBA" id="ARBA00022475"/>
    </source>
</evidence>
<feature type="transmembrane region" description="Helical" evidence="8">
    <location>
        <begin position="463"/>
        <end position="482"/>
    </location>
</feature>
<dbReference type="Proteomes" id="UP000319897">
    <property type="component" value="Unassembled WGS sequence"/>
</dbReference>
<evidence type="ECO:0000313" key="9">
    <source>
        <dbReference type="EMBL" id="TPE58658.1"/>
    </source>
</evidence>
<dbReference type="Gene3D" id="1.20.1640.10">
    <property type="entry name" value="Multidrug efflux transporter AcrB transmembrane domain"/>
    <property type="match status" value="2"/>
</dbReference>
<feature type="transmembrane region" description="Helical" evidence="8">
    <location>
        <begin position="521"/>
        <end position="543"/>
    </location>
</feature>
<feature type="transmembrane region" description="Helical" evidence="8">
    <location>
        <begin position="360"/>
        <end position="380"/>
    </location>
</feature>
<evidence type="ECO:0000313" key="10">
    <source>
        <dbReference type="Proteomes" id="UP000319897"/>
    </source>
</evidence>
<dbReference type="OrthoDB" id="9807350at2"/>
<dbReference type="Gene3D" id="3.30.70.1430">
    <property type="entry name" value="Multidrug efflux transporter AcrB pore domain"/>
    <property type="match status" value="2"/>
</dbReference>
<dbReference type="FunFam" id="1.20.1640.10:FF:000001">
    <property type="entry name" value="Efflux pump membrane transporter"/>
    <property type="match status" value="1"/>
</dbReference>
<comment type="subcellular location">
    <subcellularLocation>
        <location evidence="1">Cell inner membrane</location>
        <topology evidence="1">Multi-pass membrane protein</topology>
    </subcellularLocation>
</comment>
<evidence type="ECO:0000256" key="8">
    <source>
        <dbReference type="SAM" id="Phobius"/>
    </source>
</evidence>
<feature type="transmembrane region" description="Helical" evidence="8">
    <location>
        <begin position="334"/>
        <end position="353"/>
    </location>
</feature>
<feature type="transmembrane region" description="Helical" evidence="8">
    <location>
        <begin position="985"/>
        <end position="1011"/>
    </location>
</feature>
<keyword evidence="4" id="KW-0997">Cell inner membrane</keyword>
<feature type="transmembrane region" description="Helical" evidence="8">
    <location>
        <begin position="856"/>
        <end position="875"/>
    </location>
</feature>
<evidence type="ECO:0000256" key="1">
    <source>
        <dbReference type="ARBA" id="ARBA00004429"/>
    </source>
</evidence>
<evidence type="ECO:0000256" key="2">
    <source>
        <dbReference type="ARBA" id="ARBA00022448"/>
    </source>
</evidence>
<comment type="caution">
    <text evidence="9">The sequence shown here is derived from an EMBL/GenBank/DDBJ whole genome shotgun (WGS) entry which is preliminary data.</text>
</comment>
<keyword evidence="7 8" id="KW-0472">Membrane</keyword>
<keyword evidence="6 8" id="KW-1133">Transmembrane helix</keyword>
<feature type="transmembrane region" description="Helical" evidence="8">
    <location>
        <begin position="431"/>
        <end position="451"/>
    </location>
</feature>
<dbReference type="GO" id="GO:0042910">
    <property type="term" value="F:xenobiotic transmembrane transporter activity"/>
    <property type="evidence" value="ECO:0007669"/>
    <property type="project" value="TreeGrafter"/>
</dbReference>
<dbReference type="EMBL" id="VFSU01000034">
    <property type="protein sequence ID" value="TPE58658.1"/>
    <property type="molecule type" value="Genomic_DNA"/>
</dbReference>
<dbReference type="InterPro" id="IPR027463">
    <property type="entry name" value="AcrB_DN_DC_subdom"/>
</dbReference>
<proteinExistence type="predicted"/>
<reference evidence="9 10" key="1">
    <citation type="submission" date="2019-06" db="EMBL/GenBank/DDBJ databases">
        <authorList>
            <person name="Lee I."/>
            <person name="Jang G.I."/>
            <person name="Hwang C.Y."/>
        </authorList>
    </citation>
    <scope>NUCLEOTIDE SEQUENCE [LARGE SCALE GENOMIC DNA]</scope>
    <source>
        <strain evidence="9 10">PAMC 28131</strain>
    </source>
</reference>
<dbReference type="AlphaFoldDB" id="A0A501XDG0"/>
<accession>A0A501XDG0</accession>
<name>A0A501XDG0_9SPHN</name>
<feature type="transmembrane region" description="Helical" evidence="8">
    <location>
        <begin position="882"/>
        <end position="902"/>
    </location>
</feature>
<dbReference type="Pfam" id="PF00873">
    <property type="entry name" value="ACR_tran"/>
    <property type="match status" value="1"/>
</dbReference>
<dbReference type="GO" id="GO:0005886">
    <property type="term" value="C:plasma membrane"/>
    <property type="evidence" value="ECO:0007669"/>
    <property type="project" value="UniProtKB-SubCell"/>
</dbReference>
<dbReference type="Gene3D" id="3.30.70.1320">
    <property type="entry name" value="Multidrug efflux transporter AcrB pore domain like"/>
    <property type="match status" value="1"/>
</dbReference>
<dbReference type="PRINTS" id="PR00702">
    <property type="entry name" value="ACRIFLAVINRP"/>
</dbReference>
<feature type="transmembrane region" description="Helical" evidence="8">
    <location>
        <begin position="12"/>
        <end position="32"/>
    </location>
</feature>
<organism evidence="9 10">
    <name type="scientific">Sandaracinobacter neustonicus</name>
    <dbReference type="NCBI Taxonomy" id="1715348"/>
    <lineage>
        <taxon>Bacteria</taxon>
        <taxon>Pseudomonadati</taxon>
        <taxon>Pseudomonadota</taxon>
        <taxon>Alphaproteobacteria</taxon>
        <taxon>Sphingomonadales</taxon>
        <taxon>Sphingosinicellaceae</taxon>
        <taxon>Sandaracinobacter</taxon>
    </lineage>
</organism>
<keyword evidence="5 8" id="KW-0812">Transmembrane</keyword>
<evidence type="ECO:0000256" key="4">
    <source>
        <dbReference type="ARBA" id="ARBA00022519"/>
    </source>
</evidence>
<dbReference type="PANTHER" id="PTHR32063:SF14">
    <property type="entry name" value="BLL4319 PROTEIN"/>
    <property type="match status" value="1"/>
</dbReference>
<evidence type="ECO:0000256" key="5">
    <source>
        <dbReference type="ARBA" id="ARBA00022692"/>
    </source>
</evidence>
<evidence type="ECO:0000256" key="6">
    <source>
        <dbReference type="ARBA" id="ARBA00022989"/>
    </source>
</evidence>